<evidence type="ECO:0000256" key="6">
    <source>
        <dbReference type="ARBA" id="ARBA00022833"/>
    </source>
</evidence>
<dbReference type="PANTHER" id="PTHR47466:SF1">
    <property type="entry name" value="METALLOPROTEASE MEP1 (AFU_ORTHOLOGUE AFUA_1G07730)-RELATED"/>
    <property type="match status" value="1"/>
</dbReference>
<keyword evidence="13" id="KW-1185">Reference proteome</keyword>
<dbReference type="SUPFAM" id="SSF55486">
    <property type="entry name" value="Metalloproteases ('zincins'), catalytic domain"/>
    <property type="match status" value="1"/>
</dbReference>
<evidence type="ECO:0000256" key="4">
    <source>
        <dbReference type="ARBA" id="ARBA00022729"/>
    </source>
</evidence>
<dbReference type="RefSeq" id="WP_229803005.1">
    <property type="nucleotide sequence ID" value="NZ_BMQP01000007.1"/>
</dbReference>
<dbReference type="CDD" id="cd04275">
    <property type="entry name" value="ZnMc_pappalysin_like"/>
    <property type="match status" value="1"/>
</dbReference>
<keyword evidence="4 10" id="KW-0732">Signal</keyword>
<feature type="region of interest" description="Disordered" evidence="9">
    <location>
        <begin position="31"/>
        <end position="76"/>
    </location>
</feature>
<evidence type="ECO:0000313" key="12">
    <source>
        <dbReference type="EMBL" id="GIH84047.1"/>
    </source>
</evidence>
<accession>A0A8J3WCP4</accession>
<feature type="compositionally biased region" description="Low complexity" evidence="9">
    <location>
        <begin position="32"/>
        <end position="62"/>
    </location>
</feature>
<dbReference type="AlphaFoldDB" id="A0A8J3WCP4"/>
<feature type="domain" description="Peptidase M43 pregnancy-associated plasma-A" evidence="11">
    <location>
        <begin position="229"/>
        <end position="311"/>
    </location>
</feature>
<dbReference type="EMBL" id="BOOI01000020">
    <property type="protein sequence ID" value="GIH84047.1"/>
    <property type="molecule type" value="Genomic_DNA"/>
</dbReference>
<keyword evidence="6" id="KW-0862">Zinc</keyword>
<protein>
    <submittedName>
        <fullName evidence="12">Zinc metalloprotease</fullName>
    </submittedName>
</protein>
<evidence type="ECO:0000256" key="9">
    <source>
        <dbReference type="SAM" id="MobiDB-lite"/>
    </source>
</evidence>
<evidence type="ECO:0000256" key="10">
    <source>
        <dbReference type="SAM" id="SignalP"/>
    </source>
</evidence>
<dbReference type="Gene3D" id="3.40.390.10">
    <property type="entry name" value="Collagenase (Catalytic Domain)"/>
    <property type="match status" value="1"/>
</dbReference>
<evidence type="ECO:0000256" key="3">
    <source>
        <dbReference type="ARBA" id="ARBA00022723"/>
    </source>
</evidence>
<keyword evidence="2" id="KW-0645">Protease</keyword>
<evidence type="ECO:0000259" key="11">
    <source>
        <dbReference type="Pfam" id="PF05572"/>
    </source>
</evidence>
<evidence type="ECO:0000256" key="5">
    <source>
        <dbReference type="ARBA" id="ARBA00022801"/>
    </source>
</evidence>
<name>A0A8J3WCP4_PLARO</name>
<sequence>MFARPFAAVSAAVVSTAMVSSCLSSVGASHTSDVASASPSVPAPKAASAVSGECPQAARIAGRGPGRGPEPHAPGPAQVAELIADLDARRPALRLADRAPLTIPTWVHVITDGPRGASDSAVREQLAVLDAAYGGRTGGADTGIRFRLAGLTRTENPAWFRDPLSHERAMKQMRRGGAETLNLYVAQLGRLVLGYSTYPHQYADDPVLDGVVVDWRSLPGGSLRDFDRGYTGVHEIGHWLGLLHTFENGCLEPGDAVADTPPEAHPTQGCPAGKDTCPGNGRDPIHNFMDYSADACMSEFTAGQSLRMREAWAVYRETNTDITLDR</sequence>
<evidence type="ECO:0000256" key="7">
    <source>
        <dbReference type="ARBA" id="ARBA00023049"/>
    </source>
</evidence>
<comment type="similarity">
    <text evidence="1">Belongs to the peptidase M43B family.</text>
</comment>
<dbReference type="PROSITE" id="PS51257">
    <property type="entry name" value="PROKAR_LIPOPROTEIN"/>
    <property type="match status" value="1"/>
</dbReference>
<evidence type="ECO:0000313" key="13">
    <source>
        <dbReference type="Proteomes" id="UP000655044"/>
    </source>
</evidence>
<evidence type="ECO:0000256" key="8">
    <source>
        <dbReference type="ARBA" id="ARBA00023157"/>
    </source>
</evidence>
<dbReference type="InterPro" id="IPR008754">
    <property type="entry name" value="Peptidase_M43"/>
</dbReference>
<keyword evidence="3" id="KW-0479">Metal-binding</keyword>
<dbReference type="InterPro" id="IPR024079">
    <property type="entry name" value="MetalloPept_cat_dom_sf"/>
</dbReference>
<dbReference type="PANTHER" id="PTHR47466">
    <property type="match status" value="1"/>
</dbReference>
<comment type="caution">
    <text evidence="12">The sequence shown here is derived from an EMBL/GenBank/DDBJ whole genome shotgun (WGS) entry which is preliminary data.</text>
</comment>
<proteinExistence type="inferred from homology"/>
<keyword evidence="7 12" id="KW-0482">Metalloprotease</keyword>
<evidence type="ECO:0000256" key="1">
    <source>
        <dbReference type="ARBA" id="ARBA00008721"/>
    </source>
</evidence>
<dbReference type="GO" id="GO:0008237">
    <property type="term" value="F:metallopeptidase activity"/>
    <property type="evidence" value="ECO:0007669"/>
    <property type="project" value="UniProtKB-KW"/>
</dbReference>
<dbReference type="GO" id="GO:0046872">
    <property type="term" value="F:metal ion binding"/>
    <property type="evidence" value="ECO:0007669"/>
    <property type="project" value="UniProtKB-KW"/>
</dbReference>
<dbReference type="Proteomes" id="UP000655044">
    <property type="component" value="Unassembled WGS sequence"/>
</dbReference>
<keyword evidence="5" id="KW-0378">Hydrolase</keyword>
<feature type="signal peptide" evidence="10">
    <location>
        <begin position="1"/>
        <end position="19"/>
    </location>
</feature>
<evidence type="ECO:0000256" key="2">
    <source>
        <dbReference type="ARBA" id="ARBA00022670"/>
    </source>
</evidence>
<reference evidence="12" key="1">
    <citation type="submission" date="2021-01" db="EMBL/GenBank/DDBJ databases">
        <title>Whole genome shotgun sequence of Planobispora rosea NBRC 15558.</title>
        <authorList>
            <person name="Komaki H."/>
            <person name="Tamura T."/>
        </authorList>
    </citation>
    <scope>NUCLEOTIDE SEQUENCE</scope>
    <source>
        <strain evidence="12">NBRC 15558</strain>
    </source>
</reference>
<keyword evidence="8" id="KW-1015">Disulfide bond</keyword>
<feature type="chain" id="PRO_5038534440" evidence="10">
    <location>
        <begin position="20"/>
        <end position="326"/>
    </location>
</feature>
<dbReference type="Pfam" id="PF05572">
    <property type="entry name" value="Peptidase_M43"/>
    <property type="match status" value="1"/>
</dbReference>
<gene>
    <name evidence="12" type="ORF">Pro02_24550</name>
</gene>
<organism evidence="12 13">
    <name type="scientific">Planobispora rosea</name>
    <dbReference type="NCBI Taxonomy" id="35762"/>
    <lineage>
        <taxon>Bacteria</taxon>
        <taxon>Bacillati</taxon>
        <taxon>Actinomycetota</taxon>
        <taxon>Actinomycetes</taxon>
        <taxon>Streptosporangiales</taxon>
        <taxon>Streptosporangiaceae</taxon>
        <taxon>Planobispora</taxon>
    </lineage>
</organism>
<dbReference type="GO" id="GO:0006508">
    <property type="term" value="P:proteolysis"/>
    <property type="evidence" value="ECO:0007669"/>
    <property type="project" value="UniProtKB-KW"/>
</dbReference>